<dbReference type="PROSITE" id="PS50043">
    <property type="entry name" value="HTH_LUXR_2"/>
    <property type="match status" value="1"/>
</dbReference>
<dbReference type="InterPro" id="IPR016032">
    <property type="entry name" value="Sig_transdc_resp-reg_C-effctor"/>
</dbReference>
<evidence type="ECO:0000259" key="4">
    <source>
        <dbReference type="PROSITE" id="PS50043"/>
    </source>
</evidence>
<protein>
    <submittedName>
        <fullName evidence="5">LuxR C-terminal-related transcriptional regulator</fullName>
    </submittedName>
</protein>
<dbReference type="Gene3D" id="1.10.10.10">
    <property type="entry name" value="Winged helix-like DNA-binding domain superfamily/Winged helix DNA-binding domain"/>
    <property type="match status" value="1"/>
</dbReference>
<comment type="caution">
    <text evidence="5">The sequence shown here is derived from an EMBL/GenBank/DDBJ whole genome shotgun (WGS) entry which is preliminary data.</text>
</comment>
<organism evidence="5 6">
    <name type="scientific">Sphaerisporangium rhizosphaerae</name>
    <dbReference type="NCBI Taxonomy" id="2269375"/>
    <lineage>
        <taxon>Bacteria</taxon>
        <taxon>Bacillati</taxon>
        <taxon>Actinomycetota</taxon>
        <taxon>Actinomycetes</taxon>
        <taxon>Streptosporangiales</taxon>
        <taxon>Streptosporangiaceae</taxon>
        <taxon>Sphaerisporangium</taxon>
    </lineage>
</organism>
<dbReference type="PRINTS" id="PR00038">
    <property type="entry name" value="HTHLUXR"/>
</dbReference>
<sequence>MTVTGHHEDAPPSAAGPEAPLRWPDAGADPPADRPAILRGLETALLRPPLTVLIQGEAGIGKSHLLAETEALATTMGYRVLHGQARDFGSGLAYASLADALGPLHAEPAAREPLKELLDAIDQAALGVTGAAPAVRTANLLESLPGRTFLAIDDLHLADADTLGALSYLPRRVRGLAVAGTARRLPAMDADLVVRLSPLSLEEVAALVSGLLGRVPSEATVRRVHAESRGNPWFAREAVLTLVQGGAVQSAFPGDRRGAILSRLFQRDQGGRSLARVLAALRRTRPASTTDLPALAEVAGLDAADAERAFDGLVRDGLVEPTRDGAYEFTHPLVAEALYADLGPAERRRVHVRIAELLHRQGLSGTRRVLEWATHVAEGGSSAEALTAMLRAAELTRWTAPLSAAHWYGRAAEPAPAEERGVLLSRQALSYWKGSRPADALAAGQAALAVLAPGRRHTRTAQTMVNAAHAMGRYEVAVSIAAEQLPHADDPTALLAQQAVISTQLGLPSAGLAEAAWRALPGCPAQDLVIALSALAGDAIIKARWEETERALDALLSASAALPPAGRLAGLESAAHILASAGARTRALDLLSQAEQIYRGLGWHNIAGQHARTMAVVRRLGGEWEHALRDIRSDAVALTEAGLWENVALLRNIEVDILLDQGRYDEAGRLLADPPPNCVLQLSLRAVFKARRALGLGDRGTAARLLDEAASGPPDVRHREFAIRVNMHATAGELDAARAAATALAETARTGTPRARMSAELAGAMVFGDAAAAEAALESARADGLRFEEGKARLVLGALADGSHLVRAHAIFTDLGAAPWRDRAARAMRQAGLVPSPSTGLTPVERRVVELVAEGMSNPQIADELHYSRKTVEVYLSRVYAKTGLRSRVELALAHERGEV</sequence>
<dbReference type="InterPro" id="IPR036388">
    <property type="entry name" value="WH-like_DNA-bd_sf"/>
</dbReference>
<keyword evidence="6" id="KW-1185">Reference proteome</keyword>
<dbReference type="Pfam" id="PF00196">
    <property type="entry name" value="GerE"/>
    <property type="match status" value="1"/>
</dbReference>
<dbReference type="CDD" id="cd06170">
    <property type="entry name" value="LuxR_C_like"/>
    <property type="match status" value="1"/>
</dbReference>
<dbReference type="Proteomes" id="UP001596496">
    <property type="component" value="Unassembled WGS sequence"/>
</dbReference>
<dbReference type="SMART" id="SM00421">
    <property type="entry name" value="HTH_LUXR"/>
    <property type="match status" value="1"/>
</dbReference>
<dbReference type="PANTHER" id="PTHR16305:SF35">
    <property type="entry name" value="TRANSCRIPTIONAL ACTIVATOR DOMAIN"/>
    <property type="match status" value="1"/>
</dbReference>
<dbReference type="EMBL" id="JBHTCG010000001">
    <property type="protein sequence ID" value="MFC7381068.1"/>
    <property type="molecule type" value="Genomic_DNA"/>
</dbReference>
<dbReference type="SUPFAM" id="SSF52540">
    <property type="entry name" value="P-loop containing nucleoside triphosphate hydrolases"/>
    <property type="match status" value="1"/>
</dbReference>
<dbReference type="InterPro" id="IPR041664">
    <property type="entry name" value="AAA_16"/>
</dbReference>
<dbReference type="PANTHER" id="PTHR16305">
    <property type="entry name" value="TESTICULAR SOLUBLE ADENYLYL CYCLASE"/>
    <property type="match status" value="1"/>
</dbReference>
<dbReference type="RefSeq" id="WP_380824015.1">
    <property type="nucleotide sequence ID" value="NZ_JBHTCG010000001.1"/>
</dbReference>
<evidence type="ECO:0000256" key="1">
    <source>
        <dbReference type="ARBA" id="ARBA00022741"/>
    </source>
</evidence>
<dbReference type="Pfam" id="PF13191">
    <property type="entry name" value="AAA_16"/>
    <property type="match status" value="1"/>
</dbReference>
<dbReference type="PROSITE" id="PS00622">
    <property type="entry name" value="HTH_LUXR_1"/>
    <property type="match status" value="1"/>
</dbReference>
<accession>A0ABW2NZW9</accession>
<reference evidence="6" key="1">
    <citation type="journal article" date="2019" name="Int. J. Syst. Evol. Microbiol.">
        <title>The Global Catalogue of Microorganisms (GCM) 10K type strain sequencing project: providing services to taxonomists for standard genome sequencing and annotation.</title>
        <authorList>
            <consortium name="The Broad Institute Genomics Platform"/>
            <consortium name="The Broad Institute Genome Sequencing Center for Infectious Disease"/>
            <person name="Wu L."/>
            <person name="Ma J."/>
        </authorList>
    </citation>
    <scope>NUCLEOTIDE SEQUENCE [LARGE SCALE GENOMIC DNA]</scope>
    <source>
        <strain evidence="6">CECT 7649</strain>
    </source>
</reference>
<keyword evidence="1" id="KW-0547">Nucleotide-binding</keyword>
<feature type="region of interest" description="Disordered" evidence="3">
    <location>
        <begin position="1"/>
        <end position="35"/>
    </location>
</feature>
<name>A0ABW2NZW9_9ACTN</name>
<keyword evidence="2" id="KW-0067">ATP-binding</keyword>
<proteinExistence type="predicted"/>
<feature type="compositionally biased region" description="Basic and acidic residues" evidence="3">
    <location>
        <begin position="1"/>
        <end position="10"/>
    </location>
</feature>
<dbReference type="InterPro" id="IPR000792">
    <property type="entry name" value="Tscrpt_reg_LuxR_C"/>
</dbReference>
<evidence type="ECO:0000313" key="6">
    <source>
        <dbReference type="Proteomes" id="UP001596496"/>
    </source>
</evidence>
<evidence type="ECO:0000256" key="3">
    <source>
        <dbReference type="SAM" id="MobiDB-lite"/>
    </source>
</evidence>
<feature type="domain" description="HTH luxR-type" evidence="4">
    <location>
        <begin position="834"/>
        <end position="899"/>
    </location>
</feature>
<dbReference type="SUPFAM" id="SSF46894">
    <property type="entry name" value="C-terminal effector domain of the bipartite response regulators"/>
    <property type="match status" value="1"/>
</dbReference>
<dbReference type="InterPro" id="IPR027417">
    <property type="entry name" value="P-loop_NTPase"/>
</dbReference>
<gene>
    <name evidence="5" type="ORF">ACFQSB_02540</name>
</gene>
<evidence type="ECO:0000313" key="5">
    <source>
        <dbReference type="EMBL" id="MFC7381068.1"/>
    </source>
</evidence>
<evidence type="ECO:0000256" key="2">
    <source>
        <dbReference type="ARBA" id="ARBA00022840"/>
    </source>
</evidence>